<accession>A0A7W3NJH4</accession>
<dbReference type="GO" id="GO:0051213">
    <property type="term" value="F:dioxygenase activity"/>
    <property type="evidence" value="ECO:0007669"/>
    <property type="project" value="UniProtKB-KW"/>
</dbReference>
<dbReference type="AlphaFoldDB" id="A0A7W3NJH4"/>
<evidence type="ECO:0000313" key="3">
    <source>
        <dbReference type="Proteomes" id="UP000577386"/>
    </source>
</evidence>
<proteinExistence type="predicted"/>
<comment type="caution">
    <text evidence="2">The sequence shown here is derived from an EMBL/GenBank/DDBJ whole genome shotgun (WGS) entry which is preliminary data.</text>
</comment>
<organism evidence="2 3">
    <name type="scientific">Streptomyces murinus</name>
    <dbReference type="NCBI Taxonomy" id="33900"/>
    <lineage>
        <taxon>Bacteria</taxon>
        <taxon>Bacillati</taxon>
        <taxon>Actinomycetota</taxon>
        <taxon>Actinomycetes</taxon>
        <taxon>Kitasatosporales</taxon>
        <taxon>Streptomycetaceae</taxon>
        <taxon>Streptomyces</taxon>
    </lineage>
</organism>
<keyword evidence="3" id="KW-1185">Reference proteome</keyword>
<evidence type="ECO:0000256" key="1">
    <source>
        <dbReference type="SAM" id="SignalP"/>
    </source>
</evidence>
<keyword evidence="2" id="KW-0560">Oxidoreductase</keyword>
<keyword evidence="2" id="KW-0223">Dioxygenase</keyword>
<feature type="signal peptide" evidence="1">
    <location>
        <begin position="1"/>
        <end position="27"/>
    </location>
</feature>
<feature type="chain" id="PRO_5030707936" evidence="1">
    <location>
        <begin position="28"/>
        <end position="145"/>
    </location>
</feature>
<gene>
    <name evidence="2" type="ORF">HDA42_000847</name>
</gene>
<dbReference type="Proteomes" id="UP000577386">
    <property type="component" value="Unassembled WGS sequence"/>
</dbReference>
<protein>
    <submittedName>
        <fullName evidence="2">Quercetin dioxygenase-like cupin family protein</fullName>
    </submittedName>
</protein>
<dbReference type="EMBL" id="JACJIJ010000002">
    <property type="protein sequence ID" value="MBA9051669.1"/>
    <property type="molecule type" value="Genomic_DNA"/>
</dbReference>
<evidence type="ECO:0000313" key="2">
    <source>
        <dbReference type="EMBL" id="MBA9051669.1"/>
    </source>
</evidence>
<dbReference type="RefSeq" id="WP_162133660.1">
    <property type="nucleotide sequence ID" value="NZ_BAAAHW010000002.1"/>
</dbReference>
<reference evidence="2 3" key="1">
    <citation type="submission" date="2020-08" db="EMBL/GenBank/DDBJ databases">
        <title>Sequencing the genomes of 1000 actinobacteria strains.</title>
        <authorList>
            <person name="Klenk H.-P."/>
        </authorList>
    </citation>
    <scope>NUCLEOTIDE SEQUENCE [LARGE SCALE GENOMIC DNA]</scope>
    <source>
        <strain evidence="2 3">DSM 41827</strain>
    </source>
</reference>
<dbReference type="GeneID" id="93979384"/>
<keyword evidence="1" id="KW-0732">Signal</keyword>
<dbReference type="SUPFAM" id="SSF51182">
    <property type="entry name" value="RmlC-like cupins"/>
    <property type="match status" value="1"/>
</dbReference>
<dbReference type="InterPro" id="IPR011051">
    <property type="entry name" value="RmlC_Cupin_sf"/>
</dbReference>
<name>A0A7W3NJH4_STRMR</name>
<dbReference type="InterPro" id="IPR014710">
    <property type="entry name" value="RmlC-like_jellyroll"/>
</dbReference>
<dbReference type="Gene3D" id="2.60.120.10">
    <property type="entry name" value="Jelly Rolls"/>
    <property type="match status" value="1"/>
</dbReference>
<sequence length="145" mass="14912">MRTAPRGAALIGAVAAVTVLTCQPAGATPAGPGVTARTISERTVGNTDYTLREITVPPGQSTGWHYHDGPLYGVVRQGTLSHFDSACAPDGVYRAGAPIQEPAGPGNVHIGRNLGDTPVVLDVLYVLPHGSPFSEDAPNPGCAFQ</sequence>